<keyword evidence="5" id="KW-0808">Transferase</keyword>
<feature type="domain" description="PKS/mFAS DH" evidence="13">
    <location>
        <begin position="2587"/>
        <end position="2858"/>
    </location>
</feature>
<dbReference type="Pfam" id="PF00698">
    <property type="entry name" value="Acyl_transf_1"/>
    <property type="match status" value="4"/>
</dbReference>
<feature type="region of interest" description="C-terminal hotdog fold" evidence="9">
    <location>
        <begin position="4476"/>
        <end position="4613"/>
    </location>
</feature>
<feature type="active site" description="Proton acceptor; for dehydratase activity" evidence="9">
    <location>
        <position position="6012"/>
    </location>
</feature>
<keyword evidence="8" id="KW-0012">Acyltransferase</keyword>
<organism evidence="14">
    <name type="scientific">Actinomadura kijaniata</name>
    <dbReference type="NCBI Taxonomy" id="46161"/>
    <lineage>
        <taxon>Bacteria</taxon>
        <taxon>Bacillati</taxon>
        <taxon>Actinomycetota</taxon>
        <taxon>Actinomycetes</taxon>
        <taxon>Streptosporangiales</taxon>
        <taxon>Thermomonosporaceae</taxon>
        <taxon>Actinomadura</taxon>
    </lineage>
</organism>
<dbReference type="PROSITE" id="PS52019">
    <property type="entry name" value="PKS_MFAS_DH"/>
    <property type="match status" value="4"/>
</dbReference>
<feature type="active site" description="Proton donor; for dehydratase activity" evidence="9">
    <location>
        <position position="4534"/>
    </location>
</feature>
<dbReference type="InterPro" id="IPR016035">
    <property type="entry name" value="Acyl_Trfase/lysoPLipase"/>
</dbReference>
<feature type="region of interest" description="Disordered" evidence="10">
    <location>
        <begin position="5063"/>
        <end position="5082"/>
    </location>
</feature>
<dbReference type="Gene3D" id="1.10.1200.10">
    <property type="entry name" value="ACP-like"/>
    <property type="match status" value="4"/>
</dbReference>
<dbReference type="InterPro" id="IPR057326">
    <property type="entry name" value="KR_dom"/>
</dbReference>
<evidence type="ECO:0000259" key="13">
    <source>
        <dbReference type="PROSITE" id="PS52019"/>
    </source>
</evidence>
<dbReference type="GO" id="GO:0031177">
    <property type="term" value="F:phosphopantetheine binding"/>
    <property type="evidence" value="ECO:0007669"/>
    <property type="project" value="InterPro"/>
</dbReference>
<dbReference type="Pfam" id="PF08659">
    <property type="entry name" value="KR"/>
    <property type="match status" value="4"/>
</dbReference>
<dbReference type="SMART" id="SM00823">
    <property type="entry name" value="PKS_PP"/>
    <property type="match status" value="4"/>
</dbReference>
<evidence type="ECO:0000256" key="2">
    <source>
        <dbReference type="ARBA" id="ARBA00004792"/>
    </source>
</evidence>
<dbReference type="SMART" id="SM00826">
    <property type="entry name" value="PKS_DH"/>
    <property type="match status" value="4"/>
</dbReference>
<feature type="active site" description="Proton donor; for dehydratase activity" evidence="9">
    <location>
        <position position="2783"/>
    </location>
</feature>
<dbReference type="InterPro" id="IPR009081">
    <property type="entry name" value="PP-bd_ACP"/>
</dbReference>
<gene>
    <name evidence="14" type="ORF">KijS2</name>
</gene>
<dbReference type="InterPro" id="IPR042104">
    <property type="entry name" value="PKS_dehydratase_sf"/>
</dbReference>
<dbReference type="Gene3D" id="3.30.70.3290">
    <property type="match status" value="4"/>
</dbReference>
<dbReference type="Gene3D" id="3.10.129.110">
    <property type="entry name" value="Polyketide synthase dehydratase"/>
    <property type="match status" value="4"/>
</dbReference>
<dbReference type="InterPro" id="IPR049900">
    <property type="entry name" value="PKS_mFAS_DH"/>
</dbReference>
<evidence type="ECO:0000259" key="12">
    <source>
        <dbReference type="PROSITE" id="PS52004"/>
    </source>
</evidence>
<dbReference type="InterPro" id="IPR032821">
    <property type="entry name" value="PKS_assoc"/>
</dbReference>
<evidence type="ECO:0000256" key="3">
    <source>
        <dbReference type="ARBA" id="ARBA00022450"/>
    </source>
</evidence>
<feature type="domain" description="PKS/mFAS DH" evidence="13">
    <location>
        <begin position="908"/>
        <end position="1175"/>
    </location>
</feature>
<dbReference type="Pfam" id="PF14765">
    <property type="entry name" value="PS-DH"/>
    <property type="match status" value="3"/>
</dbReference>
<sequence>MSTEIEDKLRTYLKRVTADLQQTRERLREFESRENEPIAIVGMACRYPGGVRSPEDLWRLVAQGVDAIGEFPTDRGWDLESLYDPDPDHPGTSYTRHGGFLYDAADFDPEFFGISPREALATDPQQRLLLETSWETFENAGINPRTLRGSRTGVFTGVMYDDYGSRLMQDSPAEFEGYIGTGSAGSVASGRLAYTFGLEGPAISVDTACSSSLVALHLAVRALRNGDCDLALAGGVTVMATPEAFIEFSRQRGLAADGRCKSFSAAADGAAWSEGVGLLLVERLSDAQRNGHRVLAVVRGSAVNQDGASNGLTAPNGPAQIQLIEQVLSDARLSAADVDAVEAHGTGTTLGDPIEAEAILATYGQNRDRPLWLGSIKSNIGHTQAAAGVAGIIKMVQAMRHGVLPRTLHVDEPTPHVDWDTGHVELLTHNHDWPTGDRPRRAGVSSFGISGTNAHVIIEEPPAAEPVQEPPAPPAVPWVISGRNPRAVRDRAAALRALLEDLPDGALAAAGRELALGRAALDHRAVATGADRAELAAALDALADGSVAAEETAEGRVAFLFTGQGAQRPGMGRALHAAFPAFAAAFDAVVAELDRHFDVPLRDVLWGDDADRVNRTEFAQAGLFAVEVALFRLAESWGVRPDLLAGHSVGELAAAHAAGVLSLADAARLVAARGRLMQALPEGGAMAAVRATEEEVRPLLTAGTGLAAVNGPRSVVVSGERDAVEAIVGEFAARGRRTTRLRVSHAFHSPLMEPMVEDFRAVAESVTYRAPEIPVVSTVSGEATGEWATPGYWVRHVLATVRFADAVRTLRSLGVTTFVELGPDAALSAAGPECAPDAAFVPLLHRDRPEPAQAVAGLGRIHARGVPVDWAAFFGPRERVDVPTYPFQHRHFWLHPAGRAQGGTGTGHPVITEVTELPDERGLIFTGRLSAATHPWLAAYAIREATVVPATVLLDIALHAARHVGLTAVETLTVQTPLVLPDTGTTRLHVSVGQEDRGRRAITVHSRPAGDPDAPWTRHATGTIASGSAPAADAPAAWPPPGAVPVAPEELADRLLALGHSGADPVTGLRAAWRAGDVLHTDVGTADETARSGFVLDPALLQTALSAAAADADEPRVPVAWEDVAVHAAAPAELRISLSPTGPDSASARVTDATGTAVATIGSVTFRTVGPREFDRAAHDTGYEAGWTAVAVSSAADEPRWAILGDGAAAFPGERVPDLAALGDLVEAGAAAPDTVLAPCPAGEPETLTVRTLELLRSWLADDRFTGARLVVLTRNAVAVRADDRIDDLGQAAVWGLLRSAQAEHPGRFVIVDLDDDATATPVRAALATDETQLAVRDGVPHAARLVRSPDTPGEPARTLDPDGTVLVVCGSGGRVAPLLRHLVTEHGVRRLLLGLTPGATPPDLTGLDATVTVAPGALTDRASVADLLAHVPPEHPLTAVVHAVEDTDDGVLTALTPDRVTAVFGPRAGLARHLHELTTGADLTAFLLFSSAAGTVGAPGQANTAAAAAYLDALAHQRIRAGLPAVSLAWGPREDSARVARTGVRPGSEEQDLTAVDRALATGRTRLVPVRLDLAGLRALARAGTLPPIFRGLVRAPAARPGTDGRDLARRLRELSGDERTREVLTLVRTHVAAVLGHAGAESVDDRRPLQELGFDSLTAVELRNRLSAAIDLPLPATLLFDHPTATALAEHLRDRLLGVRQPSATALPTVRADDEPIAIVGMACRYPGGATSPEALWRLVAEGTDAIGEFPTDRGWDLDSLFDPDPERRGTTYTRFGGFLPDLGAFDAEFFGISPREALAMDPQQRLLLETSWETFENAGLDPETLRGSRTGVFTGTNGQDYLTLVYGNEDLDGYLITGNAASIVSGRLAYTFGLEGPAISVDTACSSSLVALHLAIQALRNGECDLALAGGVSVMATPASFIDFSRQRGLAPDGRSKSFAAAADGTGWGEGVGLLLVERLSDARRNGHQILAVVRGSAVNQDGRSSQLSAPNGPSQQRVIRQALANAGLTPAEVDAVEAHGTGTRLGDPIEANALLATYGQDREQPLLLGSIKSNIGHSAAAAGVAGIIKMVEAMRHGVLPRTLHVDEPSPHVDWDAGRVELLTDNRDWPELDRPRRAAVSSFGISGTNAHVILEQAPETDPDPASAEPEEHTGPMAWLLSARTEAALRDQAERLLEHLETNPDLNPAAVAATLATRTAFPRRVAVIGDDATGLTEALRAFTLHQPHPQLIEGTATAGKTVFVFPGQGSQWAGMGLELMQSSPVFAEHLRACDEALRPHTGWSLLEVLGDASALERVDVVQPALFSIMVSLARLWQHHGVHPDAVIGHSQGEIAAAHIAGALSLNDAAKIVALRSQAIRTHNRNGAMAAIPLPADQIPTGDGISIAAINSPTTTIVSGDTDAVAALVNAHPGAKTIPVDYASHSPHVQPLQEQILTALADITPTTPDIPIHSTVQGANPEALFDARYWYDNLRNTVQFHPTLTTLLGTGHTRFIEISAHPVLTTAIQDNPNAIAIGTLRRNHGTPTQFLHALATARVHGITTNPLHPTNPHAPHTPLPTYPFQHQRYWLTPTTTPQPGHTTTGHPVVGSTTDLPEEQGHVFTGRISTTTHPWLADHAVLETVLMPGTGFLDIALHAAAHLGHRHVEELTVENPLTFSGTAAVQLHVAIAPDGRGDHTVTVHSRPADQPDQPWTRHASGTVTGAVPEAGSTGFAAAWPPPGATPVPVDDLYERLAGLGYLYGPVFQGLQAAWRDGDVLYAEVRLPDDTDPTGFAVHPALLDAAQHATALGMGDGPVRLPFSWSGVTLHATEASVLRVRVTPVDETTAALVMADEEGRPVVEVSALRLRELTADRLDTPRRPPNAIWRLDWTPVEADTSPVDTGAWAVLGDAVADLPRYRELDDLVRAMDAGTPAPEVVLLPCHAGPPEDDDPVAAAHDVTRRVLGLVQDWLAEERLAASRLVVLTRGAVPVDADDPVRDLAAATAWGLLRAAWWEEPDRFALVDLDGTDASARALGAAVRTGEPQVVLRDGEPHLPRLVAVAPERDAEATVLTSDGTVLITGGTGTIGGHLARHLVARHGVRHLLLVSRSGMDAPGAPELAAELESAGADVTIAACDTADRDALAALLAGIPAEHPLTAVVHTAGVLADGVLTALTGEQADRVLRPKADAAWNLHVLTRDLPLDAFVLFSSAAGTIGNPGQSVYAAANTFVDALAAHRRSLGLPAASFAWGLWAETSSMTADLDTVGKARLTRNSAALRTEQGMALFDAGLSLQRHAPLVLAALRPATVRADDGTLPPILRTIARSAVRRVAGTAGRAAADGLTERLRALGAAERRDLLVDLVRSNVAAVLGHLGQDAVDVDRSFRDLGFDSLTAVELRNRINAATGLRLPATLVFDHPTTSALAEHLAVELVGAERPGAGTAAGRPAPPAGAADQDPIVIVGMACRFPGGVRTPGALWRLVADGVDAIGEFPANRGWDLDGLYDPDPDRRGTTYLRHGGFLHDADVFDAEFFGISPREALATDPQQRLLLEATWELLENAAIDPTSLRGSGTGVFIGTAAQEYGINAGSTGTGSEGYLITGSTTSVASGRIAYVLGLEGPAVTVDTACSSSLVSLHLAAQALRNGDCDLAVAGGVAVMATPTLFVEFSRQRGLAPDGRCKPFAGAADGTAWGEGVGLLLVERMSDARRNGHQILATVRGTAINSDGASNGLTAPNGPSQQRVIHQALTNAHLTPTDIDAIEAHGTGTTLGDPIEAQALIATYGQNRPTDQPLWIGSIKSNIGHTQAAAGVAGVIKMVQAMRHGVLPRTLHVDEPTPHVDWSAGKRRAAHRGTALARRPGRPRRAAVSAFGISGTNPHVILEGAPESTATPTRDGNGEDPVPWLLSARTGSALAARARELADHLAEHPDLHPADVGVALAARAVHDHRAAVTGGTREEFLAGLEAVANGRAAAGVVLGGGGNGRTAFLFSGQGGQRPGMGRDLYDRYEVFAAELDRICARMDGHLDTPLHSVMFAGEGTPEAALLDETRFAQPAVFALEVALFRLLGSWGVRPDVLLGHSIGEVAAAHVAGVLDLDDACTLVAERARLMQAVDTPGAMVAVRAGEAEVAESLRDVSGTVAIAAVNAADATVVSGDEDAVALVAARWAERGRKTTRLRVSHAFHSPHMDAMLDEFLQVTGRLTYRPPTVPIVSGVTGRPVGARELGDPEYWTRQVRRPVRFHDGTVALRELGVTTHLELGPDAALTALPAEEGTGHRVATQRRDRPEAWTLVTAVAEAALHGVPVDWREFFARLDARPVPLPNYPFEGRRYWLSADAPAAGSLGPDTGAHGLLRTATPLAETGGWLLGGRASRRTHPWLAEHTVNGAALVPGTVFLDLAVHAARVGGCDRIDELTVESPLTLPERGSVDLQVTVSGRDAHGARSIAISSRAAATGPDDDERPWTRHASGTLGERAAEPPAGPFADFPAAWPPPGAEPIDLDGLYEALADIGVGYGPAFQGLRAAWRVGSTVYTESHAPDPGGEPDGVHPAMLDAALHALATDHPSLGSGEEILLPFSWRGVTPRTWRATTIRTRLAPAGPDALALAVTDEDGTPVAAVEALTVRAVPISRISARRAEAYRLGWTPAAEPTAPAPEPDADVEILPVVPSGDTSETVARVLLRMREWLAEEDPARSRLVVVTRNAVVTGPEDTVVDPAAAAVWGLVRSAQNEHPGRFVLVDLDGSEDGSEASDLSLPSALALDEPQIALRDGRRLTPRVAATPLPAPGPSPLDPEGTVLVTGGTGALGALVARHLVARHGVRHLLLLSRRGPDAPGAQELRAELTGAGAEVTVAACDVSDRDDLAALLATIPAEHPLTAVIHTAGVLDDAALTNLTPDRLDTVLRPKAEAAWHLHELTRDLPLTAFVLFSSAAGTLGTPGQANYAAANAYLDALAHHRHTHTLPATSLAWGPWTDTDGMAAAPSHRPSGHAPPARRLAGLTGPRRHRVMLELVREHAAAVLGHDDADGVAADRGFTELGFDSLTAVDLRNRLSAETGLRLSATLVFDYPSPQALAEHLAGLLPGSERQAPAPAGPRTGTGTDDDPIAIVAMACRFPGGVRSPEDLWRLVSDEVDAIGPFPADRGWNVADLYDPSPERTGKSYTREGGFLYDAAEFDPGFFGMSPRDAMATDPQQRLLLETGWEAFERAGIDPRSLRGSRTGVFTGVMYGDYGGRLLNASPGEYEGHLGTGSAGSVASGRVAYTFGLEGPAITVDTACSSSLVALHLAARALRAGECDLALAGGVTVMATPAPFEFSRQRGLAPDGRCKPFAEGADGVAWGEGVGLLLVERLSDARRNGHPVLAVLRGSAVNQDGASNGLTAPNGPSQQRVIRQALADAGLTPADVDAVEAHGTGTPLGDPIEAQALIAAYGQDRPADRPLWIGSVKSNIGHAQAAAGVAGVIKTVQALRHGRLPRTLHVDSPSPHVDWAEGNVALLAEAREWPERDGPRRAAVSAFGISGTNAHVVIEAADAPEAPPRDQDGPDPRPVVAWTLSAGTDDALGAVAERLRDFVREHPGHRPADIARSLGARPVLDHGAAVVGRTGDDLLAGLDALAARRTAPGLVRGTAGRGGATAFLFSGQGSQRPGMGSGLYAEFPAFRRALDELCAHFDGLLDRPLRELMFAPAGSPEEDLLHETRYTQPALFALEVALYRLLRGWGVVPDYLMGHSIGEFAAAHAAGVLSLPDACALVAARGRLMQELPDRGAMVAIGASAEEVRASLAGRDDTVGVAAVNGPAGTVVSGDEVAVLEVVDEWASRGRRTKRLLVSHAFHSPLMRPMTDAFREVAERVRFAEPTIPIVSTVTGAVVEPRTMASASYWVDQVLRPVLFAPGVATLDAAGVRAYLELGSDALASLTPDCLPDRDGRPLVGALLRRDTPEPESVVTALAHARVRGVPVDLAAMFPDGRRVELPTYPFRRERYWLARPVAADTPSGLGLDGTTHPFLGAGAELPDGGFLFTGRISAETHPWLTDHVLHGSPVVPASALVDMALYAGGRSGCDRIGELTLSAPLVLPETGAVHVQVVVGPPGGSGTRNVTIRSRPAHPDDDAGWTGHAEGELEPTGDTAEDTGDSPADAAWPPPGVTPQDVEQIYARLADLGLGYGPAFRGLRRAWRNGEEILAEIRPPEAAASGFRLHPALLDSALHSVAFAHPDADGADGVPVPFSWTGVTVPGAAPDTPLRVRLTTTGTGYALRLTTGTGQEVAAVESLSVRRLTPDQLGSGRQRRLRARFAVAWPEIPRPAPRDRAEVRIGAFDDVAGPPAPTGAPTPDVLLLDCAALHAESRDAAGRTRAATRLVLAAVQRFLADDRFAGSRLGVLTRSAVAAVDGDTVEDLAGAAIGGLVRSAQTENPGRIVLVDTDGTEASARALPAALGSEEPVLALRDGRVHAARLTRLTGEDGAAPFPPTGTVLVTGGTGTLGALVARHLVTRHGVRRLLLTSRGGPAAPGAGTLLDELTRLGAHVTIAACDVSDRAALADLLASVPGEHPLTAVVHTAGVLDDATVPGLTADRLDTVLRPKADAAWHLHELTAELDLAHFVLFSSAAGVLGAAGQANYAAANAFLDALAEHRCAHGLPAVSLAWGLWAADGAMSARLSAADRARIGRGGILPLDGDDALALFDSALGGDRATTTLARLDLPSLRAQAGPGGPPAILRELVGAVPRRNETVRERAPLTERLAGRTETEQFDLLLAVIRTEIAVTLGHAGPDAVEPDRGFLELGLDSLTAIELRNRLSDAAGRRLPATTLFDYPTPRRLAARLRELLAPAEDPDAAIREAIASVPPERLRAAGLLEAVLALAGGAADTARDRDEDDPDLLDADVEDLVRIALSDTDS</sequence>
<feature type="active site" description="Proton acceptor; for dehydratase activity" evidence="9">
    <location>
        <position position="4363"/>
    </location>
</feature>
<feature type="domain" description="Ketosynthase family 3 (KS3)" evidence="12">
    <location>
        <begin position="3438"/>
        <end position="3865"/>
    </location>
</feature>
<dbReference type="EMBL" id="EU301739">
    <property type="protein sequence ID" value="ACB46487.1"/>
    <property type="molecule type" value="Genomic_DNA"/>
</dbReference>
<dbReference type="Pfam" id="PF16197">
    <property type="entry name" value="KAsynt_C_assoc"/>
    <property type="match status" value="4"/>
</dbReference>
<dbReference type="InterPro" id="IPR036291">
    <property type="entry name" value="NAD(P)-bd_dom_sf"/>
</dbReference>
<dbReference type="InterPro" id="IPR020807">
    <property type="entry name" value="PKS_DH"/>
</dbReference>
<dbReference type="InterPro" id="IPR050091">
    <property type="entry name" value="PKS_NRPS_Biosynth_Enz"/>
</dbReference>
<dbReference type="PROSITE" id="PS52004">
    <property type="entry name" value="KS3_2"/>
    <property type="match status" value="4"/>
</dbReference>
<evidence type="ECO:0000256" key="1">
    <source>
        <dbReference type="ARBA" id="ARBA00001957"/>
    </source>
</evidence>
<keyword evidence="6" id="KW-0045">Antibiotic biosynthesis</keyword>
<dbReference type="InterPro" id="IPR055123">
    <property type="entry name" value="SpnB-like_Rossmann"/>
</dbReference>
<dbReference type="Pfam" id="PF22953">
    <property type="entry name" value="SpnB_Rossmann"/>
    <property type="match status" value="4"/>
</dbReference>
<dbReference type="Pfam" id="PF21089">
    <property type="entry name" value="PKS_DH_N"/>
    <property type="match status" value="4"/>
</dbReference>
<feature type="domain" description="PKS/mFAS DH" evidence="13">
    <location>
        <begin position="5981"/>
        <end position="6259"/>
    </location>
</feature>
<dbReference type="SUPFAM" id="SSF52151">
    <property type="entry name" value="FabD/lysophospholipase-like"/>
    <property type="match status" value="4"/>
</dbReference>
<dbReference type="GO" id="GO:0006633">
    <property type="term" value="P:fatty acid biosynthetic process"/>
    <property type="evidence" value="ECO:0007669"/>
    <property type="project" value="InterPro"/>
</dbReference>
<dbReference type="SMART" id="SM00827">
    <property type="entry name" value="PKS_AT"/>
    <property type="match status" value="4"/>
</dbReference>
<feature type="domain" description="Ketosynthase family 3 (KS3)" evidence="12">
    <location>
        <begin position="1716"/>
        <end position="2139"/>
    </location>
</feature>
<dbReference type="CDD" id="cd00833">
    <property type="entry name" value="PKS"/>
    <property type="match status" value="4"/>
</dbReference>
<feature type="region of interest" description="Disordered" evidence="10">
    <location>
        <begin position="6069"/>
        <end position="6121"/>
    </location>
</feature>
<dbReference type="InterPro" id="IPR014043">
    <property type="entry name" value="Acyl_transferase_dom"/>
</dbReference>
<evidence type="ECO:0000256" key="7">
    <source>
        <dbReference type="ARBA" id="ARBA00023268"/>
    </source>
</evidence>
<keyword evidence="4" id="KW-0597">Phosphoprotein</keyword>
<dbReference type="InterPro" id="IPR018201">
    <property type="entry name" value="Ketoacyl_synth_AS"/>
</dbReference>
<dbReference type="InterPro" id="IPR006162">
    <property type="entry name" value="Ppantetheine_attach_site"/>
</dbReference>
<dbReference type="GO" id="GO:0033068">
    <property type="term" value="P:macrolide biosynthetic process"/>
    <property type="evidence" value="ECO:0007669"/>
    <property type="project" value="UniProtKB-ARBA"/>
</dbReference>
<keyword evidence="3" id="KW-0596">Phosphopantetheine</keyword>
<dbReference type="Pfam" id="PF02801">
    <property type="entry name" value="Ketoacyl-synt_C"/>
    <property type="match status" value="4"/>
</dbReference>
<dbReference type="PROSITE" id="PS50075">
    <property type="entry name" value="CARRIER"/>
    <property type="match status" value="4"/>
</dbReference>
<dbReference type="Pfam" id="PF08990">
    <property type="entry name" value="Docking"/>
    <property type="match status" value="1"/>
</dbReference>
<dbReference type="PROSITE" id="PS00012">
    <property type="entry name" value="PHOSPHOPANTETHEINE"/>
    <property type="match status" value="4"/>
</dbReference>
<dbReference type="PANTHER" id="PTHR43775">
    <property type="entry name" value="FATTY ACID SYNTHASE"/>
    <property type="match status" value="1"/>
</dbReference>
<feature type="region of interest" description="Disordered" evidence="10">
    <location>
        <begin position="4452"/>
        <end position="4473"/>
    </location>
</feature>
<dbReference type="FunFam" id="3.40.366.10:FF:000002">
    <property type="entry name" value="Probable polyketide synthase 2"/>
    <property type="match status" value="1"/>
</dbReference>
<feature type="region of interest" description="N-terminal hotdog fold" evidence="9">
    <location>
        <begin position="2587"/>
        <end position="2710"/>
    </location>
</feature>
<dbReference type="Gene3D" id="3.40.47.10">
    <property type="match status" value="4"/>
</dbReference>
<dbReference type="SUPFAM" id="SSF51735">
    <property type="entry name" value="NAD(P)-binding Rossmann-fold domains"/>
    <property type="match status" value="8"/>
</dbReference>
<evidence type="ECO:0000259" key="11">
    <source>
        <dbReference type="PROSITE" id="PS50075"/>
    </source>
</evidence>
<evidence type="ECO:0000256" key="10">
    <source>
        <dbReference type="SAM" id="MobiDB-lite"/>
    </source>
</evidence>
<name>B3TMQ7_ACTKI</name>
<feature type="domain" description="Ketosynthase family 3 (KS3)" evidence="12">
    <location>
        <begin position="35"/>
        <end position="460"/>
    </location>
</feature>
<feature type="region of interest" description="C-terminal hotdog fold" evidence="9">
    <location>
        <begin position="6122"/>
        <end position="6259"/>
    </location>
</feature>
<dbReference type="InterPro" id="IPR013968">
    <property type="entry name" value="PKS_KR"/>
</dbReference>
<feature type="region of interest" description="N-terminal hotdog fold" evidence="9">
    <location>
        <begin position="908"/>
        <end position="1031"/>
    </location>
</feature>
<comment type="cofactor">
    <cofactor evidence="1">
        <name>pantetheine 4'-phosphate</name>
        <dbReference type="ChEBI" id="CHEBI:47942"/>
    </cofactor>
</comment>
<feature type="region of interest" description="Disordered" evidence="10">
    <location>
        <begin position="3819"/>
        <end position="3844"/>
    </location>
</feature>
<feature type="domain" description="Carrier" evidence="11">
    <location>
        <begin position="1623"/>
        <end position="1698"/>
    </location>
</feature>
<dbReference type="Gene3D" id="3.40.50.720">
    <property type="entry name" value="NAD(P)-binding Rossmann-like Domain"/>
    <property type="match status" value="4"/>
</dbReference>
<accession>B3TMQ7</accession>
<feature type="active site" description="Proton acceptor; for dehydratase activity" evidence="9">
    <location>
        <position position="2619"/>
    </location>
</feature>
<feature type="region of interest" description="N-terminal hotdog fold" evidence="9">
    <location>
        <begin position="5981"/>
        <end position="6105"/>
    </location>
</feature>
<feature type="region of interest" description="C-terminal hotdog fold" evidence="9">
    <location>
        <begin position="1043"/>
        <end position="1175"/>
    </location>
</feature>
<dbReference type="InterPro" id="IPR036299">
    <property type="entry name" value="Polyketide_synth_docking_sf"/>
</dbReference>
<reference evidence="14" key="1">
    <citation type="journal article" date="2007" name="J. Am. Chem. Soc.">
        <title>Elucidation of the kijanimicin gene cluster: insights into the biosynthesis of spirotetronate antibiotics and nitrosugars.</title>
        <authorList>
            <person name="Zhang H."/>
            <person name="White-Phillip J.A."/>
            <person name="Melancon C.E."/>
            <person name="Kwon H.-J."/>
            <person name="Yu W.-L."/>
            <person name="Liu H.-W."/>
        </authorList>
    </citation>
    <scope>NUCLEOTIDE SEQUENCE</scope>
</reference>
<feature type="region of interest" description="N-terminal hotdog fold" evidence="9">
    <location>
        <begin position="4331"/>
        <end position="4459"/>
    </location>
</feature>
<proteinExistence type="predicted"/>
<dbReference type="InterPro" id="IPR001227">
    <property type="entry name" value="Ac_transferase_dom_sf"/>
</dbReference>
<comment type="caution">
    <text evidence="9">Lacks conserved residue(s) required for the propagation of feature annotation.</text>
</comment>
<dbReference type="InterPro" id="IPR014030">
    <property type="entry name" value="Ketoacyl_synth_N"/>
</dbReference>
<dbReference type="InterPro" id="IPR049551">
    <property type="entry name" value="PKS_DH_C"/>
</dbReference>
<dbReference type="SUPFAM" id="SSF101173">
    <property type="entry name" value="Docking domain B of the erythromycin polyketide synthase (DEBS)"/>
    <property type="match status" value="1"/>
</dbReference>
<dbReference type="Pfam" id="PF00550">
    <property type="entry name" value="PP-binding"/>
    <property type="match status" value="4"/>
</dbReference>
<dbReference type="SMART" id="SM00825">
    <property type="entry name" value="PKS_KS"/>
    <property type="match status" value="4"/>
</dbReference>
<dbReference type="Gene3D" id="3.40.366.10">
    <property type="entry name" value="Malonyl-Coenzyme A Acyl Carrier Protein, domain 2"/>
    <property type="match status" value="4"/>
</dbReference>
<evidence type="ECO:0000256" key="5">
    <source>
        <dbReference type="ARBA" id="ARBA00022679"/>
    </source>
</evidence>
<dbReference type="GO" id="GO:0004315">
    <property type="term" value="F:3-oxoacyl-[acyl-carrier-protein] synthase activity"/>
    <property type="evidence" value="ECO:0007669"/>
    <property type="project" value="InterPro"/>
</dbReference>
<evidence type="ECO:0000256" key="6">
    <source>
        <dbReference type="ARBA" id="ARBA00023194"/>
    </source>
</evidence>
<dbReference type="CDD" id="cd08956">
    <property type="entry name" value="KR_3_FAS_SDR_x"/>
    <property type="match status" value="4"/>
</dbReference>
<dbReference type="SUPFAM" id="SSF53901">
    <property type="entry name" value="Thiolase-like"/>
    <property type="match status" value="4"/>
</dbReference>
<evidence type="ECO:0000313" key="14">
    <source>
        <dbReference type="EMBL" id="ACB46487.1"/>
    </source>
</evidence>
<dbReference type="FunFam" id="1.10.1200.10:FF:000007">
    <property type="entry name" value="Probable polyketide synthase pks17"/>
    <property type="match status" value="3"/>
</dbReference>
<dbReference type="InterPro" id="IPR020841">
    <property type="entry name" value="PKS_Beta-ketoAc_synthase_dom"/>
</dbReference>
<keyword evidence="7" id="KW-0511">Multifunctional enzyme</keyword>
<dbReference type="SMART" id="SM01294">
    <property type="entry name" value="PKS_PP_betabranch"/>
    <property type="match status" value="4"/>
</dbReference>
<dbReference type="InterPro" id="IPR015083">
    <property type="entry name" value="NorB/c/GfsB-D-like_docking"/>
</dbReference>
<dbReference type="InterPro" id="IPR014031">
    <property type="entry name" value="Ketoacyl_synth_C"/>
</dbReference>
<dbReference type="InterPro" id="IPR049552">
    <property type="entry name" value="PKS_DH_N"/>
</dbReference>
<feature type="region of interest" description="C-terminal hotdog fold" evidence="9">
    <location>
        <begin position="2724"/>
        <end position="2858"/>
    </location>
</feature>
<evidence type="ECO:0000256" key="8">
    <source>
        <dbReference type="ARBA" id="ARBA00023315"/>
    </source>
</evidence>
<dbReference type="PROSITE" id="PS00606">
    <property type="entry name" value="KS3_1"/>
    <property type="match status" value="4"/>
</dbReference>
<feature type="domain" description="Carrier" evidence="11">
    <location>
        <begin position="6727"/>
        <end position="6802"/>
    </location>
</feature>
<dbReference type="InterPro" id="IPR016039">
    <property type="entry name" value="Thiolase-like"/>
</dbReference>
<dbReference type="Pfam" id="PF00109">
    <property type="entry name" value="ketoacyl-synt"/>
    <property type="match status" value="4"/>
</dbReference>
<comment type="pathway">
    <text evidence="2">Antibiotic biosynthesis.</text>
</comment>
<dbReference type="PANTHER" id="PTHR43775:SF51">
    <property type="entry name" value="INACTIVE PHENOLPHTHIOCEROL SYNTHESIS POLYKETIDE SYNTHASE TYPE I PKS1-RELATED"/>
    <property type="match status" value="1"/>
</dbReference>
<feature type="domain" description="Carrier" evidence="11">
    <location>
        <begin position="3339"/>
        <end position="3414"/>
    </location>
</feature>
<dbReference type="SMART" id="SM00822">
    <property type="entry name" value="PKS_KR"/>
    <property type="match status" value="4"/>
</dbReference>
<feature type="compositionally biased region" description="Acidic residues" evidence="10">
    <location>
        <begin position="6097"/>
        <end position="6109"/>
    </location>
</feature>
<dbReference type="SUPFAM" id="SSF55048">
    <property type="entry name" value="Probable ACP-binding domain of malonyl-CoA ACP transacylase"/>
    <property type="match status" value="4"/>
</dbReference>
<feature type="domain" description="Carrier" evidence="11">
    <location>
        <begin position="4986"/>
        <end position="5061"/>
    </location>
</feature>
<evidence type="ECO:0000256" key="4">
    <source>
        <dbReference type="ARBA" id="ARBA00022553"/>
    </source>
</evidence>
<dbReference type="GO" id="GO:0004312">
    <property type="term" value="F:fatty acid synthase activity"/>
    <property type="evidence" value="ECO:0007669"/>
    <property type="project" value="TreeGrafter"/>
</dbReference>
<dbReference type="InterPro" id="IPR016036">
    <property type="entry name" value="Malonyl_transacylase_ACP-bd"/>
</dbReference>
<dbReference type="InterPro" id="IPR036736">
    <property type="entry name" value="ACP-like_sf"/>
</dbReference>
<dbReference type="FunFam" id="3.40.47.10:FF:000019">
    <property type="entry name" value="Polyketide synthase type I"/>
    <property type="match status" value="4"/>
</dbReference>
<evidence type="ECO:0000256" key="9">
    <source>
        <dbReference type="PROSITE-ProRule" id="PRU01363"/>
    </source>
</evidence>
<feature type="active site" description="Proton donor; for dehydratase activity" evidence="9">
    <location>
        <position position="6180"/>
    </location>
</feature>
<feature type="region of interest" description="Disordered" evidence="10">
    <location>
        <begin position="4751"/>
        <end position="4772"/>
    </location>
</feature>
<protein>
    <submittedName>
        <fullName evidence="14">Polyketide synthase</fullName>
    </submittedName>
</protein>
<dbReference type="SUPFAM" id="SSF47336">
    <property type="entry name" value="ACP-like"/>
    <property type="match status" value="4"/>
</dbReference>
<feature type="domain" description="PKS/mFAS DH" evidence="13">
    <location>
        <begin position="4331"/>
        <end position="4613"/>
    </location>
</feature>
<feature type="domain" description="Ketosynthase family 3 (KS3)" evidence="12">
    <location>
        <begin position="5082"/>
        <end position="5508"/>
    </location>
</feature>
<dbReference type="InterPro" id="IPR020806">
    <property type="entry name" value="PKS_PP-bd"/>
</dbReference>